<evidence type="ECO:0000313" key="2">
    <source>
        <dbReference type="EMBL" id="HIW82936.1"/>
    </source>
</evidence>
<accession>A0A9D1UDU1</accession>
<evidence type="ECO:0000259" key="1">
    <source>
        <dbReference type="Pfam" id="PF12652"/>
    </source>
</evidence>
<dbReference type="EMBL" id="DXGF01000023">
    <property type="protein sequence ID" value="HIW82936.1"/>
    <property type="molecule type" value="Genomic_DNA"/>
</dbReference>
<feature type="domain" description="Protein CotJB" evidence="1">
    <location>
        <begin position="10"/>
        <end position="88"/>
    </location>
</feature>
<organism evidence="2 3">
    <name type="scientific">Candidatus Dorea gallistercoris</name>
    <dbReference type="NCBI Taxonomy" id="2838542"/>
    <lineage>
        <taxon>Bacteria</taxon>
        <taxon>Bacillati</taxon>
        <taxon>Bacillota</taxon>
        <taxon>Clostridia</taxon>
        <taxon>Lachnospirales</taxon>
        <taxon>Lachnospiraceae</taxon>
        <taxon>Dorea</taxon>
    </lineage>
</organism>
<reference evidence="2" key="2">
    <citation type="submission" date="2021-04" db="EMBL/GenBank/DDBJ databases">
        <authorList>
            <person name="Gilroy R."/>
        </authorList>
    </citation>
    <scope>NUCLEOTIDE SEQUENCE</scope>
    <source>
        <strain evidence="2">ChiSxjej1B13-11762</strain>
    </source>
</reference>
<name>A0A9D1UDU1_9FIRM</name>
<evidence type="ECO:0000313" key="3">
    <source>
        <dbReference type="Proteomes" id="UP000824263"/>
    </source>
</evidence>
<proteinExistence type="predicted"/>
<comment type="caution">
    <text evidence="2">The sequence shown here is derived from an EMBL/GenBank/DDBJ whole genome shotgun (WGS) entry which is preliminary data.</text>
</comment>
<dbReference type="Pfam" id="PF12652">
    <property type="entry name" value="CotJB"/>
    <property type="match status" value="1"/>
</dbReference>
<protein>
    <submittedName>
        <fullName evidence="2">Spore coat protein CotJB</fullName>
    </submittedName>
</protein>
<reference evidence="2" key="1">
    <citation type="journal article" date="2021" name="PeerJ">
        <title>Extensive microbial diversity within the chicken gut microbiome revealed by metagenomics and culture.</title>
        <authorList>
            <person name="Gilroy R."/>
            <person name="Ravi A."/>
            <person name="Getino M."/>
            <person name="Pursley I."/>
            <person name="Horton D.L."/>
            <person name="Alikhan N.F."/>
            <person name="Baker D."/>
            <person name="Gharbi K."/>
            <person name="Hall N."/>
            <person name="Watson M."/>
            <person name="Adriaenssens E.M."/>
            <person name="Foster-Nyarko E."/>
            <person name="Jarju S."/>
            <person name="Secka A."/>
            <person name="Antonio M."/>
            <person name="Oren A."/>
            <person name="Chaudhuri R.R."/>
            <person name="La Ragione R."/>
            <person name="Hildebrand F."/>
            <person name="Pallen M.J."/>
        </authorList>
    </citation>
    <scope>NUCLEOTIDE SEQUENCE</scope>
    <source>
        <strain evidence="2">ChiSxjej1B13-11762</strain>
    </source>
</reference>
<sequence length="92" mass="10985">MNEARRSRKEMLDWINMISFAVDDVKLFLDSHPDCQEALEYFQDMKAQRVQALKEYAKYYGPLTIDTADPSCMTDQRWMWIDEPWPWQEGGC</sequence>
<dbReference type="AlphaFoldDB" id="A0A9D1UDU1"/>
<dbReference type="InterPro" id="IPR024207">
    <property type="entry name" value="CotJB_dom"/>
</dbReference>
<dbReference type="Proteomes" id="UP000824263">
    <property type="component" value="Unassembled WGS sequence"/>
</dbReference>
<keyword evidence="2" id="KW-0946">Virion</keyword>
<gene>
    <name evidence="2" type="ORF">H9873_01235</name>
</gene>
<keyword evidence="2" id="KW-0167">Capsid protein</keyword>